<dbReference type="Gene3D" id="1.10.238.10">
    <property type="entry name" value="EF-hand"/>
    <property type="match status" value="1"/>
</dbReference>
<reference evidence="3" key="1">
    <citation type="submission" date="2005-09" db="EMBL/GenBank/DDBJ databases">
        <authorList>
            <person name="Mural R.J."/>
            <person name="Li P.W."/>
            <person name="Adams M.D."/>
            <person name="Amanatides P.G."/>
            <person name="Baden-Tillson H."/>
            <person name="Barnstead M."/>
            <person name="Chin S.H."/>
            <person name="Dew I."/>
            <person name="Evans C.A."/>
            <person name="Ferriera S."/>
            <person name="Flanigan M."/>
            <person name="Fosler C."/>
            <person name="Glodek A."/>
            <person name="Gu Z."/>
            <person name="Holt R.A."/>
            <person name="Jennings D."/>
            <person name="Kraft C.L."/>
            <person name="Lu F."/>
            <person name="Nguyen T."/>
            <person name="Nusskern D.R."/>
            <person name="Pfannkoch C.M."/>
            <person name="Sitter C."/>
            <person name="Sutton G.G."/>
            <person name="Venter J.C."/>
            <person name="Wang Z."/>
            <person name="Woodage T."/>
            <person name="Zheng X.H."/>
            <person name="Zhong F."/>
        </authorList>
    </citation>
    <scope>NUCLEOTIDE SEQUENCE [LARGE SCALE GENOMIC DNA]</scope>
    <source>
        <strain>BN</strain>
        <strain evidence="3">Sprague-Dawley</strain>
    </source>
</reference>
<evidence type="ECO:0000313" key="2">
    <source>
        <dbReference type="EMBL" id="EDL87857.1"/>
    </source>
</evidence>
<proteinExistence type="predicted"/>
<dbReference type="EMBL" id="CH474068">
    <property type="protein sequence ID" value="EDL87857.1"/>
    <property type="molecule type" value="Genomic_DNA"/>
</dbReference>
<evidence type="ECO:0000313" key="3">
    <source>
        <dbReference type="Proteomes" id="UP000234681"/>
    </source>
</evidence>
<name>A6KMM7_RAT</name>
<protein>
    <submittedName>
        <fullName evidence="2">RCG40946</fullName>
    </submittedName>
</protein>
<dbReference type="InterPro" id="IPR011992">
    <property type="entry name" value="EF-hand-dom_pair"/>
</dbReference>
<dbReference type="InterPro" id="IPR013787">
    <property type="entry name" value="S100_Ca-bd_sub"/>
</dbReference>
<dbReference type="PANTHER" id="PTHR34855:SF1">
    <property type="entry name" value="TRICHOHYALIN"/>
    <property type="match status" value="1"/>
</dbReference>
<feature type="non-terminal residue" evidence="2">
    <location>
        <position position="46"/>
    </location>
</feature>
<dbReference type="Proteomes" id="UP000234681">
    <property type="component" value="Chromosome 2"/>
</dbReference>
<dbReference type="AlphaFoldDB" id="A6KMM7"/>
<evidence type="ECO:0000259" key="1">
    <source>
        <dbReference type="SMART" id="SM01394"/>
    </source>
</evidence>
<sequence>MSPLIRSIVDITEVFNQYASQSCDGASLSKRELKNLLERELGDVLQ</sequence>
<dbReference type="InterPro" id="IPR033200">
    <property type="entry name" value="TCHH"/>
</dbReference>
<organism evidence="2 3">
    <name type="scientific">Rattus norvegicus</name>
    <name type="common">Rat</name>
    <dbReference type="NCBI Taxonomy" id="10116"/>
    <lineage>
        <taxon>Eukaryota</taxon>
        <taxon>Metazoa</taxon>
        <taxon>Chordata</taxon>
        <taxon>Craniata</taxon>
        <taxon>Vertebrata</taxon>
        <taxon>Euteleostomi</taxon>
        <taxon>Mammalia</taxon>
        <taxon>Eutheria</taxon>
        <taxon>Euarchontoglires</taxon>
        <taxon>Glires</taxon>
        <taxon>Rodentia</taxon>
        <taxon>Myomorpha</taxon>
        <taxon>Muroidea</taxon>
        <taxon>Muridae</taxon>
        <taxon>Murinae</taxon>
        <taxon>Rattus</taxon>
    </lineage>
</organism>
<dbReference type="PANTHER" id="PTHR34855">
    <property type="entry name" value="TRICHOHYALIN"/>
    <property type="match status" value="1"/>
</dbReference>
<dbReference type="SUPFAM" id="SSF47473">
    <property type="entry name" value="EF-hand"/>
    <property type="match status" value="1"/>
</dbReference>
<accession>A6KMM7</accession>
<dbReference type="Pfam" id="PF01023">
    <property type="entry name" value="S_100"/>
    <property type="match status" value="1"/>
</dbReference>
<dbReference type="SMART" id="SM01394">
    <property type="entry name" value="S_100"/>
    <property type="match status" value="1"/>
</dbReference>
<gene>
    <name evidence="2" type="ORF">rCG_40946</name>
</gene>
<dbReference type="GO" id="GO:0045109">
    <property type="term" value="P:intermediate filament organization"/>
    <property type="evidence" value="ECO:0007669"/>
    <property type="project" value="InterPro"/>
</dbReference>
<feature type="domain" description="S100/CaBP-9k-type calcium binding subdomain" evidence="1">
    <location>
        <begin position="4"/>
        <end position="46"/>
    </location>
</feature>